<dbReference type="Proteomes" id="UP001652581">
    <property type="component" value="Unplaced"/>
</dbReference>
<reference evidence="2" key="1">
    <citation type="submission" date="2025-08" db="UniProtKB">
        <authorList>
            <consortium name="RefSeq"/>
        </authorList>
    </citation>
    <scope>IDENTIFICATION</scope>
</reference>
<dbReference type="GeneID" id="140692797"/>
<dbReference type="RefSeq" id="XP_072813171.1">
    <property type="nucleotide sequence ID" value="XM_072957070.1"/>
</dbReference>
<organism evidence="1 2">
    <name type="scientific">Vicugna pacos</name>
    <name type="common">Alpaca</name>
    <name type="synonym">Lama pacos</name>
    <dbReference type="NCBI Taxonomy" id="30538"/>
    <lineage>
        <taxon>Eukaryota</taxon>
        <taxon>Metazoa</taxon>
        <taxon>Chordata</taxon>
        <taxon>Craniata</taxon>
        <taxon>Vertebrata</taxon>
        <taxon>Euteleostomi</taxon>
        <taxon>Mammalia</taxon>
        <taxon>Eutheria</taxon>
        <taxon>Laurasiatheria</taxon>
        <taxon>Artiodactyla</taxon>
        <taxon>Tylopoda</taxon>
        <taxon>Camelidae</taxon>
        <taxon>Vicugna</taxon>
    </lineage>
</organism>
<gene>
    <name evidence="2" type="primary">LOC140692797</name>
</gene>
<evidence type="ECO:0000313" key="2">
    <source>
        <dbReference type="RefSeq" id="XP_072813171.1"/>
    </source>
</evidence>
<protein>
    <submittedName>
        <fullName evidence="2">Uncharacterized protein isoform X6</fullName>
    </submittedName>
</protein>
<accession>A0ABM5CWZ2</accession>
<sequence>MLPSCPCPRHPEAEPGSFRVSPGCGLLSPSADFPQGQLGGMKSLSLPLLEDSLSPEKAVTSQEDGPNSRVERLIMDNLQTWKATEMELLQIPSCPCTICCIDYSFNGVLLSPLWKTVCKYKETEN</sequence>
<name>A0ABM5CWZ2_VICPA</name>
<evidence type="ECO:0000313" key="1">
    <source>
        <dbReference type="Proteomes" id="UP001652581"/>
    </source>
</evidence>
<proteinExistence type="predicted"/>
<keyword evidence="1" id="KW-1185">Reference proteome</keyword>